<keyword evidence="6" id="KW-1185">Reference proteome</keyword>
<feature type="region of interest" description="Disordered" evidence="2">
    <location>
        <begin position="1"/>
        <end position="24"/>
    </location>
</feature>
<protein>
    <recommendedName>
        <fullName evidence="4">DUF6594 domain-containing protein</fullName>
    </recommendedName>
</protein>
<dbReference type="PANTHER" id="PTHR34502:SF5">
    <property type="entry name" value="DUF6594 DOMAIN-CONTAINING PROTEIN"/>
    <property type="match status" value="1"/>
</dbReference>
<accession>A0AAN7AFG6</accession>
<sequence>MTISNHDAEDASVENATTEDNASSWHDRGGYAELSWFMNSSPDQNFNLIRRFGRLNTRCILYLQDELTEMEAALDEMDKEYGSVTRRYDQHPDRPALINLVQDKIQTYNNLVLQRAEMQKLSSASSFQTRSWGFWIDGTRPVHPEELVSLQHPDDMVTLGGPERDWLYKKIERMYWPIFASEKERNIAPNHPSIKYTSHTRLRRATKAIVLLGTLVFILCPILALAHVDNKRDQLIIVCGSISGFGLLVTIMTKARTFEISAAIAAYAAVVVVFLGATP</sequence>
<feature type="compositionally biased region" description="Polar residues" evidence="2">
    <location>
        <begin position="14"/>
        <end position="24"/>
    </location>
</feature>
<keyword evidence="3" id="KW-1133">Transmembrane helix</keyword>
<feature type="transmembrane region" description="Helical" evidence="3">
    <location>
        <begin position="234"/>
        <end position="253"/>
    </location>
</feature>
<evidence type="ECO:0000256" key="2">
    <source>
        <dbReference type="SAM" id="MobiDB-lite"/>
    </source>
</evidence>
<gene>
    <name evidence="5" type="ORF">QBC35DRAFT_454390</name>
</gene>
<dbReference type="Proteomes" id="UP001302126">
    <property type="component" value="Unassembled WGS sequence"/>
</dbReference>
<name>A0AAN7AFG6_9PEZI</name>
<reference evidence="5" key="1">
    <citation type="journal article" date="2023" name="Mol. Phylogenet. Evol.">
        <title>Genome-scale phylogeny and comparative genomics of the fungal order Sordariales.</title>
        <authorList>
            <person name="Hensen N."/>
            <person name="Bonometti L."/>
            <person name="Westerberg I."/>
            <person name="Brannstrom I.O."/>
            <person name="Guillou S."/>
            <person name="Cros-Aarteil S."/>
            <person name="Calhoun S."/>
            <person name="Haridas S."/>
            <person name="Kuo A."/>
            <person name="Mondo S."/>
            <person name="Pangilinan J."/>
            <person name="Riley R."/>
            <person name="LaButti K."/>
            <person name="Andreopoulos B."/>
            <person name="Lipzen A."/>
            <person name="Chen C."/>
            <person name="Yan M."/>
            <person name="Daum C."/>
            <person name="Ng V."/>
            <person name="Clum A."/>
            <person name="Steindorff A."/>
            <person name="Ohm R.A."/>
            <person name="Martin F."/>
            <person name="Silar P."/>
            <person name="Natvig D.O."/>
            <person name="Lalanne C."/>
            <person name="Gautier V."/>
            <person name="Ament-Velasquez S.L."/>
            <person name="Kruys A."/>
            <person name="Hutchinson M.I."/>
            <person name="Powell A.J."/>
            <person name="Barry K."/>
            <person name="Miller A.N."/>
            <person name="Grigoriev I.V."/>
            <person name="Debuchy R."/>
            <person name="Gladieux P."/>
            <person name="Hiltunen Thoren M."/>
            <person name="Johannesson H."/>
        </authorList>
    </citation>
    <scope>NUCLEOTIDE SEQUENCE</scope>
    <source>
        <strain evidence="5">PSN309</strain>
    </source>
</reference>
<feature type="domain" description="DUF6594" evidence="4">
    <location>
        <begin position="31"/>
        <end position="272"/>
    </location>
</feature>
<dbReference type="PANTHER" id="PTHR34502">
    <property type="entry name" value="DUF6594 DOMAIN-CONTAINING PROTEIN-RELATED"/>
    <property type="match status" value="1"/>
</dbReference>
<organism evidence="5 6">
    <name type="scientific">Podospora australis</name>
    <dbReference type="NCBI Taxonomy" id="1536484"/>
    <lineage>
        <taxon>Eukaryota</taxon>
        <taxon>Fungi</taxon>
        <taxon>Dikarya</taxon>
        <taxon>Ascomycota</taxon>
        <taxon>Pezizomycotina</taxon>
        <taxon>Sordariomycetes</taxon>
        <taxon>Sordariomycetidae</taxon>
        <taxon>Sordariales</taxon>
        <taxon>Podosporaceae</taxon>
        <taxon>Podospora</taxon>
    </lineage>
</organism>
<keyword evidence="1" id="KW-0175">Coiled coil</keyword>
<evidence type="ECO:0000313" key="5">
    <source>
        <dbReference type="EMBL" id="KAK4185318.1"/>
    </source>
</evidence>
<feature type="coiled-coil region" evidence="1">
    <location>
        <begin position="60"/>
        <end position="87"/>
    </location>
</feature>
<dbReference type="Pfam" id="PF20237">
    <property type="entry name" value="DUF6594"/>
    <property type="match status" value="1"/>
</dbReference>
<evidence type="ECO:0000256" key="3">
    <source>
        <dbReference type="SAM" id="Phobius"/>
    </source>
</evidence>
<feature type="transmembrane region" description="Helical" evidence="3">
    <location>
        <begin position="260"/>
        <end position="277"/>
    </location>
</feature>
<dbReference type="EMBL" id="MU864454">
    <property type="protein sequence ID" value="KAK4185318.1"/>
    <property type="molecule type" value="Genomic_DNA"/>
</dbReference>
<evidence type="ECO:0000259" key="4">
    <source>
        <dbReference type="Pfam" id="PF20237"/>
    </source>
</evidence>
<keyword evidence="3" id="KW-0472">Membrane</keyword>
<evidence type="ECO:0000256" key="1">
    <source>
        <dbReference type="SAM" id="Coils"/>
    </source>
</evidence>
<proteinExistence type="predicted"/>
<feature type="transmembrane region" description="Helical" evidence="3">
    <location>
        <begin position="208"/>
        <end position="228"/>
    </location>
</feature>
<keyword evidence="3" id="KW-0812">Transmembrane</keyword>
<comment type="caution">
    <text evidence="5">The sequence shown here is derived from an EMBL/GenBank/DDBJ whole genome shotgun (WGS) entry which is preliminary data.</text>
</comment>
<reference evidence="5" key="2">
    <citation type="submission" date="2023-05" db="EMBL/GenBank/DDBJ databases">
        <authorList>
            <consortium name="Lawrence Berkeley National Laboratory"/>
            <person name="Steindorff A."/>
            <person name="Hensen N."/>
            <person name="Bonometti L."/>
            <person name="Westerberg I."/>
            <person name="Brannstrom I.O."/>
            <person name="Guillou S."/>
            <person name="Cros-Aarteil S."/>
            <person name="Calhoun S."/>
            <person name="Haridas S."/>
            <person name="Kuo A."/>
            <person name="Mondo S."/>
            <person name="Pangilinan J."/>
            <person name="Riley R."/>
            <person name="Labutti K."/>
            <person name="Andreopoulos B."/>
            <person name="Lipzen A."/>
            <person name="Chen C."/>
            <person name="Yanf M."/>
            <person name="Daum C."/>
            <person name="Ng V."/>
            <person name="Clum A."/>
            <person name="Ohm R."/>
            <person name="Martin F."/>
            <person name="Silar P."/>
            <person name="Natvig D."/>
            <person name="Lalanne C."/>
            <person name="Gautier V."/>
            <person name="Ament-Velasquez S.L."/>
            <person name="Kruys A."/>
            <person name="Hutchinson M.I."/>
            <person name="Powell A.J."/>
            <person name="Barry K."/>
            <person name="Miller A.N."/>
            <person name="Grigoriev I.V."/>
            <person name="Debuchy R."/>
            <person name="Gladieux P."/>
            <person name="Thoren M.H."/>
            <person name="Johannesson H."/>
        </authorList>
    </citation>
    <scope>NUCLEOTIDE SEQUENCE</scope>
    <source>
        <strain evidence="5">PSN309</strain>
    </source>
</reference>
<dbReference type="AlphaFoldDB" id="A0AAN7AFG6"/>
<evidence type="ECO:0000313" key="6">
    <source>
        <dbReference type="Proteomes" id="UP001302126"/>
    </source>
</evidence>
<dbReference type="InterPro" id="IPR046529">
    <property type="entry name" value="DUF6594"/>
</dbReference>